<dbReference type="InterPro" id="IPR001360">
    <property type="entry name" value="Glyco_hydro_1"/>
</dbReference>
<dbReference type="PROSITE" id="PS00653">
    <property type="entry name" value="GLYCOSYL_HYDROL_F1_2"/>
    <property type="match status" value="1"/>
</dbReference>
<evidence type="ECO:0000313" key="7">
    <source>
        <dbReference type="RefSeq" id="XP_004490615.1"/>
    </source>
</evidence>
<keyword evidence="5" id="KW-0732">Signal</keyword>
<proteinExistence type="inferred from homology"/>
<keyword evidence="3" id="KW-0326">Glycosidase</keyword>
<evidence type="ECO:0000256" key="2">
    <source>
        <dbReference type="ARBA" id="ARBA00022801"/>
    </source>
</evidence>
<dbReference type="Gene3D" id="3.20.20.80">
    <property type="entry name" value="Glycosidases"/>
    <property type="match status" value="1"/>
</dbReference>
<keyword evidence="2" id="KW-0378">Hydrolase</keyword>
<dbReference type="InterPro" id="IPR017853">
    <property type="entry name" value="GH"/>
</dbReference>
<evidence type="ECO:0000256" key="5">
    <source>
        <dbReference type="SAM" id="SignalP"/>
    </source>
</evidence>
<dbReference type="STRING" id="3827.A0A1S2XKB1"/>
<evidence type="ECO:0000256" key="3">
    <source>
        <dbReference type="ARBA" id="ARBA00023295"/>
    </source>
</evidence>
<feature type="signal peptide" evidence="5">
    <location>
        <begin position="1"/>
        <end position="20"/>
    </location>
</feature>
<dbReference type="PRINTS" id="PR00131">
    <property type="entry name" value="GLHYDRLASE1"/>
</dbReference>
<reference evidence="7" key="2">
    <citation type="submission" date="2025-08" db="UniProtKB">
        <authorList>
            <consortium name="RefSeq"/>
        </authorList>
    </citation>
    <scope>IDENTIFICATION</scope>
    <source>
        <tissue evidence="7">Etiolated seedlings</tissue>
    </source>
</reference>
<dbReference type="PaxDb" id="3827-XP_004490615.1"/>
<reference evidence="6" key="1">
    <citation type="journal article" date="2013" name="Nat. Biotechnol.">
        <title>Draft genome sequence of chickpea (Cicer arietinum) provides a resource for trait improvement.</title>
        <authorList>
            <person name="Varshney R.K."/>
            <person name="Song C."/>
            <person name="Saxena R.K."/>
            <person name="Azam S."/>
            <person name="Yu S."/>
            <person name="Sharpe A.G."/>
            <person name="Cannon S."/>
            <person name="Baek J."/>
            <person name="Rosen B.D."/>
            <person name="Tar'an B."/>
            <person name="Millan T."/>
            <person name="Zhang X."/>
            <person name="Ramsay L.D."/>
            <person name="Iwata A."/>
            <person name="Wang Y."/>
            <person name="Nelson W."/>
            <person name="Farmer A.D."/>
            <person name="Gaur P.M."/>
            <person name="Soderlund C."/>
            <person name="Penmetsa R.V."/>
            <person name="Xu C."/>
            <person name="Bharti A.K."/>
            <person name="He W."/>
            <person name="Winter P."/>
            <person name="Zhao S."/>
            <person name="Hane J.K."/>
            <person name="Carrasquilla-Garcia N."/>
            <person name="Condie J.A."/>
            <person name="Upadhyaya H.D."/>
            <person name="Luo M.C."/>
            <person name="Thudi M."/>
            <person name="Gowda C.L."/>
            <person name="Singh N.P."/>
            <person name="Lichtenzveig J."/>
            <person name="Gali K.K."/>
            <person name="Rubio J."/>
            <person name="Nadarajan N."/>
            <person name="Dolezel J."/>
            <person name="Bansal K.C."/>
            <person name="Xu X."/>
            <person name="Edwards D."/>
            <person name="Zhang G."/>
            <person name="Kahl G."/>
            <person name="Gil J."/>
            <person name="Singh K.B."/>
            <person name="Datta S.K."/>
            <person name="Jackson S.A."/>
            <person name="Wang J."/>
            <person name="Cook D.R."/>
        </authorList>
    </citation>
    <scope>NUCLEOTIDE SEQUENCE [LARGE SCALE GENOMIC DNA]</scope>
    <source>
        <strain evidence="6">cv. CDC Frontier</strain>
    </source>
</reference>
<dbReference type="Proteomes" id="UP000087171">
    <property type="component" value="Chromosome Ca2"/>
</dbReference>
<dbReference type="AlphaFoldDB" id="A0A1S2XKB1"/>
<comment type="similarity">
    <text evidence="1 4">Belongs to the glycosyl hydrolase 1 family.</text>
</comment>
<evidence type="ECO:0000256" key="4">
    <source>
        <dbReference type="RuleBase" id="RU003690"/>
    </source>
</evidence>
<name>A0A1S2XKB1_CICAR</name>
<evidence type="ECO:0000256" key="1">
    <source>
        <dbReference type="ARBA" id="ARBA00010838"/>
    </source>
</evidence>
<sequence length="521" mass="59829">MACNTVFLLWLFILIAIAVALKIISSLNILDVISLNRSSFPEDFVFGTATSAYQYEGAIKEGGRGMSIWDNFTHKYPEKIFDRSNGDVAVDGYHRYKEDVEIMKYMNLDAFRLSISWTRILPNGRISGGINQEGITYYNNFINELIANGIEVFVTLFHWDLPQALEDEYGGFLSPRIVSDFRDYAELCFKEFGDRVKYWITLNEPPTYVTGGYVIGTFSPGRCSDWQNLNCTGGDSGTEPYLVGHHLLLAHAAAVEVYKTKYQVPLLLKSQSTVQKGLIGIAIQSYWFVPFSNSKSDEKAAERALDFLLGWFMEPLTTGNYPQHMRSLIGRRLPMFSKEQSRILNGSFDFIGLNYYTSRYAANAPLLNNTLPCYLTDFLANITTERNGIPIGPKGASDWFCSYPKGFKKLLLYMKEKYNNPLIYVTENGIDEKNDPTLSLDEALKDTHRIKYYYDHLSHLRSAIRNGVNVKGYFAWSLLDNFEWTEGYTVRFGSIFVDYNNNLKRYRKQSAEWFKNFLRRI</sequence>
<dbReference type="OrthoDB" id="65569at2759"/>
<dbReference type="eggNOG" id="KOG0626">
    <property type="taxonomic scope" value="Eukaryota"/>
</dbReference>
<dbReference type="PANTHER" id="PTHR10353:SF331">
    <property type="entry name" value="GLYCOSIDE HYDROLASE FAMILY 1 PROTEIN"/>
    <property type="match status" value="1"/>
</dbReference>
<dbReference type="FunFam" id="3.20.20.80:FF:000020">
    <property type="entry name" value="Beta-glucosidase 12"/>
    <property type="match status" value="1"/>
</dbReference>
<keyword evidence="6" id="KW-1185">Reference proteome</keyword>
<evidence type="ECO:0000313" key="6">
    <source>
        <dbReference type="Proteomes" id="UP000087171"/>
    </source>
</evidence>
<dbReference type="GO" id="GO:0008422">
    <property type="term" value="F:beta-glucosidase activity"/>
    <property type="evidence" value="ECO:0007669"/>
    <property type="project" value="TreeGrafter"/>
</dbReference>
<dbReference type="Pfam" id="PF00232">
    <property type="entry name" value="Glyco_hydro_1"/>
    <property type="match status" value="1"/>
</dbReference>
<dbReference type="GeneID" id="101507775"/>
<feature type="chain" id="PRO_5010193256" evidence="5">
    <location>
        <begin position="21"/>
        <end position="521"/>
    </location>
</feature>
<gene>
    <name evidence="7" type="primary">LOC101507775</name>
</gene>
<organism evidence="6 7">
    <name type="scientific">Cicer arietinum</name>
    <name type="common">Chickpea</name>
    <name type="synonym">Garbanzo</name>
    <dbReference type="NCBI Taxonomy" id="3827"/>
    <lineage>
        <taxon>Eukaryota</taxon>
        <taxon>Viridiplantae</taxon>
        <taxon>Streptophyta</taxon>
        <taxon>Embryophyta</taxon>
        <taxon>Tracheophyta</taxon>
        <taxon>Spermatophyta</taxon>
        <taxon>Magnoliopsida</taxon>
        <taxon>eudicotyledons</taxon>
        <taxon>Gunneridae</taxon>
        <taxon>Pentapetalae</taxon>
        <taxon>rosids</taxon>
        <taxon>fabids</taxon>
        <taxon>Fabales</taxon>
        <taxon>Fabaceae</taxon>
        <taxon>Papilionoideae</taxon>
        <taxon>50 kb inversion clade</taxon>
        <taxon>NPAAA clade</taxon>
        <taxon>Hologalegina</taxon>
        <taxon>IRL clade</taxon>
        <taxon>Cicereae</taxon>
        <taxon>Cicer</taxon>
    </lineage>
</organism>
<dbReference type="InterPro" id="IPR033132">
    <property type="entry name" value="GH_1_N_CS"/>
</dbReference>
<protein>
    <submittedName>
        <fullName evidence="7">Beta-glucosidase 12-like</fullName>
    </submittedName>
</protein>
<dbReference type="RefSeq" id="XP_004490615.1">
    <property type="nucleotide sequence ID" value="XM_004490558.3"/>
</dbReference>
<dbReference type="SUPFAM" id="SSF51445">
    <property type="entry name" value="(Trans)glycosidases"/>
    <property type="match status" value="1"/>
</dbReference>
<dbReference type="GO" id="GO:0005975">
    <property type="term" value="P:carbohydrate metabolic process"/>
    <property type="evidence" value="ECO:0007669"/>
    <property type="project" value="InterPro"/>
</dbReference>
<dbReference type="PANTHER" id="PTHR10353">
    <property type="entry name" value="GLYCOSYL HYDROLASE"/>
    <property type="match status" value="1"/>
</dbReference>
<accession>A0A1S2XKB1</accession>
<dbReference type="KEGG" id="cam:101507775"/>